<dbReference type="OrthoDB" id="4424946at2"/>
<feature type="transmembrane region" description="Helical" evidence="1">
    <location>
        <begin position="21"/>
        <end position="40"/>
    </location>
</feature>
<evidence type="ECO:0000313" key="2">
    <source>
        <dbReference type="EMBL" id="RNE49468.1"/>
    </source>
</evidence>
<protein>
    <submittedName>
        <fullName evidence="2">Uncharacterized protein</fullName>
    </submittedName>
</protein>
<organism evidence="2 3">
    <name type="scientific">Corynebacterium alimapuense</name>
    <dbReference type="NCBI Taxonomy" id="1576874"/>
    <lineage>
        <taxon>Bacteria</taxon>
        <taxon>Bacillati</taxon>
        <taxon>Actinomycetota</taxon>
        <taxon>Actinomycetes</taxon>
        <taxon>Mycobacteriales</taxon>
        <taxon>Corynebacteriaceae</taxon>
        <taxon>Corynebacterium</taxon>
    </lineage>
</organism>
<keyword evidence="1" id="KW-0472">Membrane</keyword>
<dbReference type="Proteomes" id="UP000266975">
    <property type="component" value="Unassembled WGS sequence"/>
</dbReference>
<dbReference type="RefSeq" id="WP_123047514.1">
    <property type="nucleotide sequence ID" value="NZ_PTJO01000003.1"/>
</dbReference>
<proteinExistence type="predicted"/>
<reference evidence="2 3" key="1">
    <citation type="submission" date="2018-02" db="EMBL/GenBank/DDBJ databases">
        <title>Corynebacterium alimpuense sp. nov., a marine obligate actinomycete isolated from sediments of Valparaiso bay, Chile.</title>
        <authorList>
            <person name="Claverias F."/>
            <person name="Gonzales-Siles L."/>
            <person name="Salva-Serra F."/>
            <person name="Inganaes E."/>
            <person name="Molin K."/>
            <person name="Cumsille A."/>
            <person name="Undabarrena A."/>
            <person name="Couve E."/>
            <person name="Moore E.R.B."/>
            <person name="Gomila M."/>
            <person name="Camara B."/>
        </authorList>
    </citation>
    <scope>NUCLEOTIDE SEQUENCE [LARGE SCALE GENOMIC DNA]</scope>
    <source>
        <strain evidence="2 3">CCUG 69366</strain>
    </source>
</reference>
<feature type="transmembrane region" description="Helical" evidence="1">
    <location>
        <begin position="46"/>
        <end position="64"/>
    </location>
</feature>
<accession>A0A3M8KAH8</accession>
<evidence type="ECO:0000313" key="3">
    <source>
        <dbReference type="Proteomes" id="UP000266975"/>
    </source>
</evidence>
<dbReference type="EMBL" id="PTJO01000003">
    <property type="protein sequence ID" value="RNE49468.1"/>
    <property type="molecule type" value="Genomic_DNA"/>
</dbReference>
<gene>
    <name evidence="2" type="ORF">C5L39_03680</name>
</gene>
<dbReference type="AlphaFoldDB" id="A0A3M8KAH8"/>
<name>A0A3M8KAH8_9CORY</name>
<sequence length="79" mass="8707">MTMQNRPNNPIELRKQAVRRYTRNGALSVGGGMIGGVALAVLFGSWAWIIIGLVVAVVGGYRNWSKIQKIVNYNYRNGA</sequence>
<comment type="caution">
    <text evidence="2">The sequence shown here is derived from an EMBL/GenBank/DDBJ whole genome shotgun (WGS) entry which is preliminary data.</text>
</comment>
<keyword evidence="1" id="KW-1133">Transmembrane helix</keyword>
<keyword evidence="1" id="KW-0812">Transmembrane</keyword>
<keyword evidence="3" id="KW-1185">Reference proteome</keyword>
<evidence type="ECO:0000256" key="1">
    <source>
        <dbReference type="SAM" id="Phobius"/>
    </source>
</evidence>